<dbReference type="AlphaFoldDB" id="D8Q3X4"/>
<dbReference type="EMBL" id="GL377306">
    <property type="protein sequence ID" value="EFI96699.1"/>
    <property type="molecule type" value="Genomic_DNA"/>
</dbReference>
<name>D8Q3X4_SCHCM</name>
<feature type="signal peptide" evidence="2">
    <location>
        <begin position="1"/>
        <end position="20"/>
    </location>
</feature>
<dbReference type="GeneID" id="9592689"/>
<dbReference type="KEGG" id="scm:SCHCO_02502968"/>
<feature type="region of interest" description="Disordered" evidence="1">
    <location>
        <begin position="20"/>
        <end position="108"/>
    </location>
</feature>
<feature type="compositionally biased region" description="Low complexity" evidence="1">
    <location>
        <begin position="41"/>
        <end position="51"/>
    </location>
</feature>
<dbReference type="OrthoDB" id="10397046at2759"/>
<keyword evidence="2" id="KW-0732">Signal</keyword>
<dbReference type="VEuPathDB" id="FungiDB:SCHCODRAFT_02502968"/>
<feature type="chain" id="PRO_5003120500" evidence="2">
    <location>
        <begin position="21"/>
        <end position="108"/>
    </location>
</feature>
<keyword evidence="4" id="KW-1185">Reference proteome</keyword>
<dbReference type="HOGENOM" id="CLU_2198505_0_0_1"/>
<evidence type="ECO:0000256" key="1">
    <source>
        <dbReference type="SAM" id="MobiDB-lite"/>
    </source>
</evidence>
<dbReference type="InParanoid" id="D8Q3X4"/>
<proteinExistence type="predicted"/>
<sequence>MKFSTVATIVVLSLAGFSGAMPARGENAPAVRAENAREIHPTPATASPTTPETNAQRLSRGLPPLKPRSMGATHTEVKRQGPSGMRRRAPVRANLNSKRDRYAGVYGA</sequence>
<gene>
    <name evidence="3" type="ORF">SCHCODRAFT_234633</name>
</gene>
<organism evidence="4">
    <name type="scientific">Schizophyllum commune (strain H4-8 / FGSC 9210)</name>
    <name type="common">Split gill fungus</name>
    <dbReference type="NCBI Taxonomy" id="578458"/>
    <lineage>
        <taxon>Eukaryota</taxon>
        <taxon>Fungi</taxon>
        <taxon>Dikarya</taxon>
        <taxon>Basidiomycota</taxon>
        <taxon>Agaricomycotina</taxon>
        <taxon>Agaricomycetes</taxon>
        <taxon>Agaricomycetidae</taxon>
        <taxon>Agaricales</taxon>
        <taxon>Schizophyllaceae</taxon>
        <taxon>Schizophyllum</taxon>
    </lineage>
</organism>
<evidence type="ECO:0000313" key="3">
    <source>
        <dbReference type="EMBL" id="EFI96699.1"/>
    </source>
</evidence>
<dbReference type="Proteomes" id="UP000007431">
    <property type="component" value="Unassembled WGS sequence"/>
</dbReference>
<dbReference type="RefSeq" id="XP_003031602.1">
    <property type="nucleotide sequence ID" value="XM_003031556.1"/>
</dbReference>
<reference evidence="3 4" key="1">
    <citation type="journal article" date="2010" name="Nat. Biotechnol.">
        <title>Genome sequence of the model mushroom Schizophyllum commune.</title>
        <authorList>
            <person name="Ohm R.A."/>
            <person name="de Jong J.F."/>
            <person name="Lugones L.G."/>
            <person name="Aerts A."/>
            <person name="Kothe E."/>
            <person name="Stajich J.E."/>
            <person name="de Vries R.P."/>
            <person name="Record E."/>
            <person name="Levasseur A."/>
            <person name="Baker S.E."/>
            <person name="Bartholomew K.A."/>
            <person name="Coutinho P.M."/>
            <person name="Erdmann S."/>
            <person name="Fowler T.J."/>
            <person name="Gathman A.C."/>
            <person name="Lombard V."/>
            <person name="Henrissat B."/>
            <person name="Knabe N."/>
            <person name="Kuees U."/>
            <person name="Lilly W.W."/>
            <person name="Lindquist E."/>
            <person name="Lucas S."/>
            <person name="Magnuson J.K."/>
            <person name="Piumi F."/>
            <person name="Raudaskoski M."/>
            <person name="Salamov A."/>
            <person name="Schmutz J."/>
            <person name="Schwarze F.W.M.R."/>
            <person name="vanKuyk P.A."/>
            <person name="Horton J.S."/>
            <person name="Grigoriev I.V."/>
            <person name="Woesten H.A.B."/>
        </authorList>
    </citation>
    <scope>NUCLEOTIDE SEQUENCE [LARGE SCALE GENOMIC DNA]</scope>
    <source>
        <strain evidence="4">H4-8 / FGSC 9210</strain>
    </source>
</reference>
<evidence type="ECO:0000313" key="4">
    <source>
        <dbReference type="Proteomes" id="UP000007431"/>
    </source>
</evidence>
<accession>D8Q3X4</accession>
<evidence type="ECO:0000256" key="2">
    <source>
        <dbReference type="SAM" id="SignalP"/>
    </source>
</evidence>
<protein>
    <submittedName>
        <fullName evidence="3">Uncharacterized protein</fullName>
    </submittedName>
</protein>